<dbReference type="AlphaFoldDB" id="A0A1F5K9I3"/>
<reference evidence="2 3" key="1">
    <citation type="journal article" date="2016" name="Nat. Commun.">
        <title>Thousands of microbial genomes shed light on interconnected biogeochemical processes in an aquifer system.</title>
        <authorList>
            <person name="Anantharaman K."/>
            <person name="Brown C.T."/>
            <person name="Hug L.A."/>
            <person name="Sharon I."/>
            <person name="Castelle C.J."/>
            <person name="Probst A.J."/>
            <person name="Thomas B.C."/>
            <person name="Singh A."/>
            <person name="Wilkins M.J."/>
            <person name="Karaoz U."/>
            <person name="Brodie E.L."/>
            <person name="Williams K.H."/>
            <person name="Hubbard S.S."/>
            <person name="Banfield J.F."/>
        </authorList>
    </citation>
    <scope>NUCLEOTIDE SEQUENCE [LARGE SCALE GENOMIC DNA]</scope>
</reference>
<keyword evidence="1" id="KW-1133">Transmembrane helix</keyword>
<feature type="transmembrane region" description="Helical" evidence="1">
    <location>
        <begin position="55"/>
        <end position="78"/>
    </location>
</feature>
<protein>
    <submittedName>
        <fullName evidence="2">Uncharacterized protein</fullName>
    </submittedName>
</protein>
<evidence type="ECO:0000256" key="1">
    <source>
        <dbReference type="SAM" id="Phobius"/>
    </source>
</evidence>
<proteinExistence type="predicted"/>
<keyword evidence="1" id="KW-0472">Membrane</keyword>
<keyword evidence="1" id="KW-0812">Transmembrane</keyword>
<comment type="caution">
    <text evidence="2">The sequence shown here is derived from an EMBL/GenBank/DDBJ whole genome shotgun (WGS) entry which is preliminary data.</text>
</comment>
<accession>A0A1F5K9I3</accession>
<evidence type="ECO:0000313" key="3">
    <source>
        <dbReference type="Proteomes" id="UP000176527"/>
    </source>
</evidence>
<evidence type="ECO:0000313" key="2">
    <source>
        <dbReference type="EMBL" id="OGE37478.1"/>
    </source>
</evidence>
<dbReference type="Proteomes" id="UP000176527">
    <property type="component" value="Unassembled WGS sequence"/>
</dbReference>
<name>A0A1F5K9I3_9BACT</name>
<organism evidence="2 3">
    <name type="scientific">Candidatus Daviesbacteria bacterium RIFCSPHIGHO2_12_FULL_37_11</name>
    <dbReference type="NCBI Taxonomy" id="1797777"/>
    <lineage>
        <taxon>Bacteria</taxon>
        <taxon>Candidatus Daviesiibacteriota</taxon>
    </lineage>
</organism>
<gene>
    <name evidence="2" type="ORF">A3F00_01270</name>
</gene>
<dbReference type="EMBL" id="MFDE01000042">
    <property type="protein sequence ID" value="OGE37478.1"/>
    <property type="molecule type" value="Genomic_DNA"/>
</dbReference>
<sequence length="151" mass="16140">MDYESGINKLGLSPANIETGGFNIVTTGKEKTIYVDVLTAGREIGSQKLWGWTKLLVGGGAFLITDVTLIASLAWSLFDKTSQLDLNRVAVVTGLAIGAYYTAKDGNRDINITSSKDKAIKNVPFGVGVNLIQESLSEGEETQQPSQTVTN</sequence>